<reference evidence="1" key="1">
    <citation type="submission" date="2023-11" db="EMBL/GenBank/DDBJ databases">
        <authorList>
            <person name="Poullet M."/>
        </authorList>
    </citation>
    <scope>NUCLEOTIDE SEQUENCE</scope>
    <source>
        <strain evidence="1">E1834</strain>
    </source>
</reference>
<gene>
    <name evidence="1" type="ORF">MENTE1834_LOCUS3327</name>
</gene>
<sequence>MEENKSFYSPIYSTYNETGFAPELFFNALPTTLFSLFIIISNSSLCYIIIKYR</sequence>
<evidence type="ECO:0000313" key="1">
    <source>
        <dbReference type="EMBL" id="CAK5016493.1"/>
    </source>
</evidence>
<keyword evidence="2" id="KW-1185">Reference proteome</keyword>
<protein>
    <submittedName>
        <fullName evidence="1">Uncharacterized protein</fullName>
    </submittedName>
</protein>
<comment type="caution">
    <text evidence="1">The sequence shown here is derived from an EMBL/GenBank/DDBJ whole genome shotgun (WGS) entry which is preliminary data.</text>
</comment>
<dbReference type="EMBL" id="CAVMJV010000002">
    <property type="protein sequence ID" value="CAK5016493.1"/>
    <property type="molecule type" value="Genomic_DNA"/>
</dbReference>
<proteinExistence type="predicted"/>
<name>A0ACB0XTA8_MELEN</name>
<organism evidence="1 2">
    <name type="scientific">Meloidogyne enterolobii</name>
    <name type="common">Root-knot nematode worm</name>
    <name type="synonym">Meloidogyne mayaguensis</name>
    <dbReference type="NCBI Taxonomy" id="390850"/>
    <lineage>
        <taxon>Eukaryota</taxon>
        <taxon>Metazoa</taxon>
        <taxon>Ecdysozoa</taxon>
        <taxon>Nematoda</taxon>
        <taxon>Chromadorea</taxon>
        <taxon>Rhabditida</taxon>
        <taxon>Tylenchina</taxon>
        <taxon>Tylenchomorpha</taxon>
        <taxon>Tylenchoidea</taxon>
        <taxon>Meloidogynidae</taxon>
        <taxon>Meloidogyninae</taxon>
        <taxon>Meloidogyne</taxon>
    </lineage>
</organism>
<evidence type="ECO:0000313" key="2">
    <source>
        <dbReference type="Proteomes" id="UP001497535"/>
    </source>
</evidence>
<accession>A0ACB0XTA8</accession>
<dbReference type="Proteomes" id="UP001497535">
    <property type="component" value="Unassembled WGS sequence"/>
</dbReference>